<evidence type="ECO:0008006" key="4">
    <source>
        <dbReference type="Google" id="ProtNLM"/>
    </source>
</evidence>
<accession>A0ABT6DHN8</accession>
<keyword evidence="1" id="KW-0732">Signal</keyword>
<sequence>MKLVITLLVLAPVYGFTMTTTYQTLTPHEGQSDFRLGVGYRSVNAETKSGGKTDATGPSIPVTYYYGLTENHSLGGEISYSSLNQDYKDSTTSLNAKSYGMEDVFFGYKGNFEVGTPTLFIRGGLKIPPEKSRRNWDNNESNTSTGQMAFIGSLGMTSAFSTFNVGFLGLYSANQNGDGEVTSSGKTYSGKITGGSSYQFSAYGEIQNIYHPNVSLDYARSFTSTFTSDSGMVGTTLTGNELIRGTFSLRYEMTPGFEIVPVLAYTTILKKDDFSKYNYFLTGVEARLVF</sequence>
<dbReference type="Proteomes" id="UP001152321">
    <property type="component" value="Unassembled WGS sequence"/>
</dbReference>
<proteinExistence type="predicted"/>
<evidence type="ECO:0000313" key="2">
    <source>
        <dbReference type="EMBL" id="MDG0816371.1"/>
    </source>
</evidence>
<organism evidence="2 3">
    <name type="scientific">Bdellovibrio svalbardensis</name>
    <dbReference type="NCBI Taxonomy" id="2972972"/>
    <lineage>
        <taxon>Bacteria</taxon>
        <taxon>Pseudomonadati</taxon>
        <taxon>Bdellovibrionota</taxon>
        <taxon>Bdellovibrionia</taxon>
        <taxon>Bdellovibrionales</taxon>
        <taxon>Pseudobdellovibrionaceae</taxon>
        <taxon>Bdellovibrio</taxon>
    </lineage>
</organism>
<gene>
    <name evidence="2" type="ORF">NWE73_08355</name>
</gene>
<feature type="signal peptide" evidence="1">
    <location>
        <begin position="1"/>
        <end position="17"/>
    </location>
</feature>
<protein>
    <recommendedName>
        <fullName evidence="4">Transporter</fullName>
    </recommendedName>
</protein>
<name>A0ABT6DHN8_9BACT</name>
<reference evidence="2" key="1">
    <citation type="submission" date="2022-08" db="EMBL/GenBank/DDBJ databases">
        <title>Novel Bdellovibrio Species Isolated from Svalbard: Designation Bdellovibrio svalbardensis.</title>
        <authorList>
            <person name="Mitchell R.J."/>
            <person name="Choi S.Y."/>
        </authorList>
    </citation>
    <scope>NUCLEOTIDE SEQUENCE</scope>
    <source>
        <strain evidence="2">PAP01</strain>
    </source>
</reference>
<dbReference type="EMBL" id="JANRMI010000002">
    <property type="protein sequence ID" value="MDG0816371.1"/>
    <property type="molecule type" value="Genomic_DNA"/>
</dbReference>
<keyword evidence="3" id="KW-1185">Reference proteome</keyword>
<evidence type="ECO:0000313" key="3">
    <source>
        <dbReference type="Proteomes" id="UP001152321"/>
    </source>
</evidence>
<feature type="chain" id="PRO_5045210517" description="Transporter" evidence="1">
    <location>
        <begin position="18"/>
        <end position="290"/>
    </location>
</feature>
<evidence type="ECO:0000256" key="1">
    <source>
        <dbReference type="SAM" id="SignalP"/>
    </source>
</evidence>
<dbReference type="RefSeq" id="WP_277577849.1">
    <property type="nucleotide sequence ID" value="NZ_JANRMI010000002.1"/>
</dbReference>
<comment type="caution">
    <text evidence="2">The sequence shown here is derived from an EMBL/GenBank/DDBJ whole genome shotgun (WGS) entry which is preliminary data.</text>
</comment>